<comment type="caution">
    <text evidence="1">The sequence shown here is derived from an EMBL/GenBank/DDBJ whole genome shotgun (WGS) entry which is preliminary data.</text>
</comment>
<protein>
    <submittedName>
        <fullName evidence="1">Uncharacterized protein</fullName>
    </submittedName>
</protein>
<evidence type="ECO:0000313" key="1">
    <source>
        <dbReference type="EMBL" id="EJX01974.1"/>
    </source>
</evidence>
<organism evidence="1">
    <name type="scientific">gut metagenome</name>
    <dbReference type="NCBI Taxonomy" id="749906"/>
    <lineage>
        <taxon>unclassified sequences</taxon>
        <taxon>metagenomes</taxon>
        <taxon>organismal metagenomes</taxon>
    </lineage>
</organism>
<reference evidence="1" key="1">
    <citation type="journal article" date="2012" name="PLoS ONE">
        <title>Gene sets for utilization of primary and secondary nutrition supplies in the distal gut of endangered iberian lynx.</title>
        <authorList>
            <person name="Alcaide M."/>
            <person name="Messina E."/>
            <person name="Richter M."/>
            <person name="Bargiela R."/>
            <person name="Peplies J."/>
            <person name="Huws S.A."/>
            <person name="Newbold C.J."/>
            <person name="Golyshin P.N."/>
            <person name="Simon M.A."/>
            <person name="Lopez G."/>
            <person name="Yakimov M.M."/>
            <person name="Ferrer M."/>
        </authorList>
    </citation>
    <scope>NUCLEOTIDE SEQUENCE</scope>
</reference>
<proteinExistence type="predicted"/>
<accession>J9G529</accession>
<name>J9G529_9ZZZZ</name>
<dbReference type="EMBL" id="AMCI01002742">
    <property type="protein sequence ID" value="EJX01974.1"/>
    <property type="molecule type" value="Genomic_DNA"/>
</dbReference>
<gene>
    <name evidence="1" type="ORF">EVA_09922</name>
</gene>
<sequence>MPAPFFPIRAMRSLSLITKEMSLNSVVPPNSTASPSTDTIKE</sequence>
<dbReference type="AlphaFoldDB" id="J9G529"/>